<evidence type="ECO:0000313" key="1">
    <source>
        <dbReference type="EMBL" id="WPL18929.1"/>
    </source>
</evidence>
<reference evidence="1 2" key="1">
    <citation type="journal article" date="2023" name="Microorganisms">
        <title>Thiorhodovibrio frisius and Trv. litoralis spp. nov., Two Novel Members from a Clade of Fastidious Purple Sulfur Bacteria That Exhibit Unique Red-Shifted Light-Harvesting Capabilities.</title>
        <authorList>
            <person name="Methner A."/>
            <person name="Kuzyk S.B."/>
            <person name="Petersen J."/>
            <person name="Bauer S."/>
            <person name="Brinkmann H."/>
            <person name="Sichau K."/>
            <person name="Wanner G."/>
            <person name="Wolf J."/>
            <person name="Neumann-Schaal M."/>
            <person name="Henke P."/>
            <person name="Tank M."/>
            <person name="Sproer C."/>
            <person name="Bunk B."/>
            <person name="Overmann J."/>
        </authorList>
    </citation>
    <scope>NUCLEOTIDE SEQUENCE [LARGE SCALE GENOMIC DNA]</scope>
    <source>
        <strain evidence="1 2">DSM 6702</strain>
    </source>
</reference>
<organism evidence="1 2">
    <name type="scientific">Thiorhodovibrio winogradskyi</name>
    <dbReference type="NCBI Taxonomy" id="77007"/>
    <lineage>
        <taxon>Bacteria</taxon>
        <taxon>Pseudomonadati</taxon>
        <taxon>Pseudomonadota</taxon>
        <taxon>Gammaproteobacteria</taxon>
        <taxon>Chromatiales</taxon>
        <taxon>Chromatiaceae</taxon>
        <taxon>Thiorhodovibrio</taxon>
    </lineage>
</organism>
<gene>
    <name evidence="1" type="ORF">Thiowin_04025</name>
</gene>
<accession>A0ABZ0SF30</accession>
<proteinExistence type="predicted"/>
<sequence>MPKVIIDPDSHSLAELPALVKATRKSRARFPAGCVEPMASEQEACSRALERPGWQAAIVYGPSASSEGQRLYYLVRWLNGVPEV</sequence>
<evidence type="ECO:0000313" key="2">
    <source>
        <dbReference type="Proteomes" id="UP001432180"/>
    </source>
</evidence>
<protein>
    <submittedName>
        <fullName evidence="1">Uncharacterized protein</fullName>
    </submittedName>
</protein>
<dbReference type="EMBL" id="CP121472">
    <property type="protein sequence ID" value="WPL18929.1"/>
    <property type="molecule type" value="Genomic_DNA"/>
</dbReference>
<dbReference type="Proteomes" id="UP001432180">
    <property type="component" value="Chromosome"/>
</dbReference>
<name>A0ABZ0SF30_9GAMM</name>
<keyword evidence="2" id="KW-1185">Reference proteome</keyword>
<dbReference type="RefSeq" id="WP_328984666.1">
    <property type="nucleotide sequence ID" value="NZ_CP121472.1"/>
</dbReference>